<evidence type="ECO:0000259" key="2">
    <source>
        <dbReference type="Pfam" id="PF07331"/>
    </source>
</evidence>
<keyword evidence="1" id="KW-0472">Membrane</keyword>
<dbReference type="Proteomes" id="UP001596353">
    <property type="component" value="Unassembled WGS sequence"/>
</dbReference>
<gene>
    <name evidence="3" type="ORF">ACFQFQ_23585</name>
</gene>
<dbReference type="InterPro" id="IPR009936">
    <property type="entry name" value="DUF1468"/>
</dbReference>
<comment type="caution">
    <text evidence="3">The sequence shown here is derived from an EMBL/GenBank/DDBJ whole genome shotgun (WGS) entry which is preliminary data.</text>
</comment>
<evidence type="ECO:0000256" key="1">
    <source>
        <dbReference type="SAM" id="Phobius"/>
    </source>
</evidence>
<organism evidence="3 4">
    <name type="scientific">Sulfitobacter porphyrae</name>
    <dbReference type="NCBI Taxonomy" id="1246864"/>
    <lineage>
        <taxon>Bacteria</taxon>
        <taxon>Pseudomonadati</taxon>
        <taxon>Pseudomonadota</taxon>
        <taxon>Alphaproteobacteria</taxon>
        <taxon>Rhodobacterales</taxon>
        <taxon>Roseobacteraceae</taxon>
        <taxon>Sulfitobacter</taxon>
    </lineage>
</organism>
<keyword evidence="1" id="KW-0812">Transmembrane</keyword>
<keyword evidence="4" id="KW-1185">Reference proteome</keyword>
<dbReference type="EMBL" id="JBHSWG010000003">
    <property type="protein sequence ID" value="MFC6761787.1"/>
    <property type="molecule type" value="Genomic_DNA"/>
</dbReference>
<evidence type="ECO:0000313" key="4">
    <source>
        <dbReference type="Proteomes" id="UP001596353"/>
    </source>
</evidence>
<dbReference type="Pfam" id="PF07331">
    <property type="entry name" value="TctB"/>
    <property type="match status" value="1"/>
</dbReference>
<accession>A0ABW2B9A6</accession>
<feature type="transmembrane region" description="Helical" evidence="1">
    <location>
        <begin position="93"/>
        <end position="122"/>
    </location>
</feature>
<keyword evidence="1" id="KW-1133">Transmembrane helix</keyword>
<proteinExistence type="predicted"/>
<feature type="domain" description="DUF1468" evidence="2">
    <location>
        <begin position="18"/>
        <end position="155"/>
    </location>
</feature>
<protein>
    <submittedName>
        <fullName evidence="3">Tripartite tricarboxylate transporter TctB family protein</fullName>
    </submittedName>
</protein>
<reference evidence="4" key="1">
    <citation type="journal article" date="2019" name="Int. J. Syst. Evol. Microbiol.">
        <title>The Global Catalogue of Microorganisms (GCM) 10K type strain sequencing project: providing services to taxonomists for standard genome sequencing and annotation.</title>
        <authorList>
            <consortium name="The Broad Institute Genomics Platform"/>
            <consortium name="The Broad Institute Genome Sequencing Center for Infectious Disease"/>
            <person name="Wu L."/>
            <person name="Ma J."/>
        </authorList>
    </citation>
    <scope>NUCLEOTIDE SEQUENCE [LARGE SCALE GENOMIC DNA]</scope>
    <source>
        <strain evidence="4">CCUG 66188</strain>
    </source>
</reference>
<feature type="transmembrane region" description="Helical" evidence="1">
    <location>
        <begin position="128"/>
        <end position="146"/>
    </location>
</feature>
<sequence>MEKTSRPPFRPTIIADRVVALCIVAVTAVFLMLTFGEVSAFAQNSAGRGPYFFPRLVLIFLLVAESFLLANVFSPRGTVQNGPRPTWRVASLVLATAAYCALIQFAGFLIASILFGIAVPLLLGRCTWVTIVTVALVYSIAVWLLFERVFLIILPASPFDIGF</sequence>
<feature type="transmembrane region" description="Helical" evidence="1">
    <location>
        <begin position="52"/>
        <end position="73"/>
    </location>
</feature>
<evidence type="ECO:0000313" key="3">
    <source>
        <dbReference type="EMBL" id="MFC6761787.1"/>
    </source>
</evidence>
<name>A0ABW2B9A6_9RHOB</name>